<keyword evidence="4" id="KW-1185">Reference proteome</keyword>
<dbReference type="Pfam" id="PF07238">
    <property type="entry name" value="PilZ"/>
    <property type="match status" value="1"/>
</dbReference>
<dbReference type="RefSeq" id="WP_169066625.1">
    <property type="nucleotide sequence ID" value="NZ_SPMY01000027.1"/>
</dbReference>
<dbReference type="SUPFAM" id="SSF141371">
    <property type="entry name" value="PilZ domain-like"/>
    <property type="match status" value="1"/>
</dbReference>
<evidence type="ECO:0000313" key="3">
    <source>
        <dbReference type="EMBL" id="NMQ28165.1"/>
    </source>
</evidence>
<proteinExistence type="predicted"/>
<evidence type="ECO:0000259" key="2">
    <source>
        <dbReference type="Pfam" id="PF07238"/>
    </source>
</evidence>
<dbReference type="EMBL" id="SPMY01000027">
    <property type="protein sequence ID" value="NMQ28165.1"/>
    <property type="molecule type" value="Genomic_DNA"/>
</dbReference>
<accession>A0ABX1TZK1</accession>
<dbReference type="Proteomes" id="UP000749010">
    <property type="component" value="Unassembled WGS sequence"/>
</dbReference>
<gene>
    <name evidence="3" type="ORF">E4Q23_10620</name>
</gene>
<dbReference type="Gene3D" id="2.40.10.220">
    <property type="entry name" value="predicted glycosyltransferase like domains"/>
    <property type="match status" value="1"/>
</dbReference>
<reference evidence="3 4" key="1">
    <citation type="submission" date="2019-03" db="EMBL/GenBank/DDBJ databases">
        <title>Metabolic reconstructions from genomes of highly enriched 'Candidatus Accumulibacter' and 'Candidatus Competibacter' bioreactor populations.</title>
        <authorList>
            <person name="Annavajhala M.K."/>
            <person name="Welles L."/>
            <person name="Abbas B."/>
            <person name="Sorokin D."/>
            <person name="Park H."/>
            <person name="Van Loosdrecht M."/>
            <person name="Chandran K."/>
        </authorList>
    </citation>
    <scope>NUCLEOTIDE SEQUENCE [LARGE SCALE GENOMIC DNA]</scope>
    <source>
        <strain evidence="3 4">SBR_S</strain>
    </source>
</reference>
<keyword evidence="1" id="KW-0973">c-di-GMP</keyword>
<dbReference type="PIRSF" id="PIRSF028141">
    <property type="entry name" value="C-di-GMP_BP_PA4608"/>
    <property type="match status" value="1"/>
</dbReference>
<dbReference type="InterPro" id="IPR009875">
    <property type="entry name" value="PilZ_domain"/>
</dbReference>
<comment type="subunit">
    <text evidence="1">Monomer in both c-di-GMP-bound and free forms.</text>
</comment>
<keyword evidence="1" id="KW-0547">Nucleotide-binding</keyword>
<protein>
    <recommendedName>
        <fullName evidence="1">Cyclic diguanosine monophosphate-binding protein</fullName>
        <shortName evidence="1">c-di-GMP-binding protein</shortName>
    </recommendedName>
    <alternativeName>
        <fullName evidence="1">Pilz domain-containing protein</fullName>
    </alternativeName>
</protein>
<name>A0ABX1TZK1_9PROT</name>
<comment type="function">
    <text evidence="1">Binds the second messenger bis-(3'-5') cyclic dimeric guanosine monophosphate (c-di-GMP). Can bind two c-di-GMP molecules per monomer. May play a role in bacterial second-messenger regulated processes. Binding to c-di-GMP induces a conformational change of the C- and N-termini resulting in the exposure of a highly negative surface on one side of the protein to a possible effector protein.</text>
</comment>
<organism evidence="3 4">
    <name type="scientific">Candidatus Accumulibacter phosphatis</name>
    <dbReference type="NCBI Taxonomy" id="327160"/>
    <lineage>
        <taxon>Bacteria</taxon>
        <taxon>Pseudomonadati</taxon>
        <taxon>Pseudomonadota</taxon>
        <taxon>Betaproteobacteria</taxon>
        <taxon>Candidatus Accumulibacter</taxon>
    </lineage>
</organism>
<evidence type="ECO:0000256" key="1">
    <source>
        <dbReference type="PIRNR" id="PIRNR028141"/>
    </source>
</evidence>
<evidence type="ECO:0000313" key="4">
    <source>
        <dbReference type="Proteomes" id="UP000749010"/>
    </source>
</evidence>
<feature type="domain" description="PilZ" evidence="2">
    <location>
        <begin position="4"/>
        <end position="106"/>
    </location>
</feature>
<dbReference type="InterPro" id="IPR027021">
    <property type="entry name" value="C-di-GMP_BP_PA4608"/>
</dbReference>
<comment type="caution">
    <text evidence="3">The sequence shown here is derived from an EMBL/GenBank/DDBJ whole genome shotgun (WGS) entry which is preliminary data.</text>
</comment>
<sequence>MTEQRRHYARIAFASPAQLLLPEQRSEVLLLVLDLSLRGALVQLPQLPAHAELGPGVAAELRITLDDGGTQICMQTTVVHRKGHRIGLACQGIDVDSVTHLRRLVELNAGDPKLLERELSALLAT</sequence>